<proteinExistence type="predicted"/>
<reference evidence="3" key="1">
    <citation type="submission" date="2008-07" db="EMBL/GenBank/DDBJ databases">
        <title>Annotation of Ajellomyces capsulatus strain H88.</title>
        <authorList>
            <person name="Champion M."/>
            <person name="Cuomo C."/>
            <person name="Ma L.-J."/>
            <person name="Henn M.R."/>
            <person name="Sil A."/>
            <person name="Goldman B."/>
            <person name="Young S.K."/>
            <person name="Kodira C.D."/>
            <person name="Zeng Q."/>
            <person name="Koehrsen M."/>
            <person name="Alvarado L."/>
            <person name="Berlin A."/>
            <person name="Borenstein D."/>
            <person name="Chen Z."/>
            <person name="Engels R."/>
            <person name="Freedman E."/>
            <person name="Gellesch M."/>
            <person name="Goldberg J."/>
            <person name="Griggs A."/>
            <person name="Gujja S."/>
            <person name="Heiman D."/>
            <person name="Hepburn T."/>
            <person name="Howarth C."/>
            <person name="Jen D."/>
            <person name="Larson L."/>
            <person name="Lewis B."/>
            <person name="Mehta T."/>
            <person name="Park D."/>
            <person name="Pearson M."/>
            <person name="Roberts A."/>
            <person name="Saif S."/>
            <person name="Shea T."/>
            <person name="Shenoy N."/>
            <person name="Sisk P."/>
            <person name="Stolte C."/>
            <person name="Sykes S."/>
            <person name="Walk T."/>
            <person name="White J."/>
            <person name="Yandava C."/>
            <person name="Klein B."/>
            <person name="McEwen J.G."/>
            <person name="Puccia R."/>
            <person name="Goldman G.H."/>
            <person name="Felipe M.S."/>
            <person name="Nino-Vega G."/>
            <person name="San-Blas G."/>
            <person name="Taylor J."/>
            <person name="Mendoza L."/>
            <person name="Galagan J."/>
            <person name="Nusbaum C."/>
            <person name="Birren B."/>
        </authorList>
    </citation>
    <scope>NUCLEOTIDE SEQUENCE [LARGE SCALE GENOMIC DNA]</scope>
    <source>
        <strain evidence="3">H88</strain>
    </source>
</reference>
<evidence type="ECO:0000256" key="1">
    <source>
        <dbReference type="SAM" id="MobiDB-lite"/>
    </source>
</evidence>
<feature type="region of interest" description="Disordered" evidence="1">
    <location>
        <begin position="65"/>
        <end position="84"/>
    </location>
</feature>
<evidence type="ECO:0000313" key="3">
    <source>
        <dbReference type="Proteomes" id="UP000008142"/>
    </source>
</evidence>
<dbReference type="HOGENOM" id="CLU_1805616_0_0_1"/>
<evidence type="ECO:0000313" key="2">
    <source>
        <dbReference type="EMBL" id="EGC46870.1"/>
    </source>
</evidence>
<gene>
    <name evidence="2" type="ORF">HCEG_06085</name>
</gene>
<feature type="compositionally biased region" description="Polar residues" evidence="1">
    <location>
        <begin position="72"/>
        <end position="83"/>
    </location>
</feature>
<accession>F0UP11</accession>
<protein>
    <submittedName>
        <fullName evidence="2">Predicted protein</fullName>
    </submittedName>
</protein>
<dbReference type="OMA" id="WQNASNI"/>
<organism evidence="3">
    <name type="scientific">Ajellomyces capsulatus (strain H88)</name>
    <name type="common">Darling's disease fungus</name>
    <name type="synonym">Histoplasma capsulatum</name>
    <dbReference type="NCBI Taxonomy" id="544711"/>
    <lineage>
        <taxon>Eukaryota</taxon>
        <taxon>Fungi</taxon>
        <taxon>Dikarya</taxon>
        <taxon>Ascomycota</taxon>
        <taxon>Pezizomycotina</taxon>
        <taxon>Eurotiomycetes</taxon>
        <taxon>Eurotiomycetidae</taxon>
        <taxon>Onygenales</taxon>
        <taxon>Ajellomycetaceae</taxon>
        <taxon>Histoplasma</taxon>
    </lineage>
</organism>
<dbReference type="Proteomes" id="UP000008142">
    <property type="component" value="Unassembled WGS sequence"/>
</dbReference>
<name>F0UP11_AJEC8</name>
<dbReference type="EMBL" id="DS990640">
    <property type="protein sequence ID" value="EGC46870.1"/>
    <property type="molecule type" value="Genomic_DNA"/>
</dbReference>
<dbReference type="AlphaFoldDB" id="F0UP11"/>
<sequence length="143" mass="15525">MSRLLGSIQHDELTMIEIAADAQRALVQWQNASNIPERIKAMIAKFLAVAFADFDTPGELKLKRETRKTVRDASNSSPSSSILRTPIGLIVGPCRASARVQAPGSPQDGGARPRWPAACMHMQGWGFEFPKSPLALAASQAER</sequence>